<dbReference type="PANTHER" id="PTHR43335">
    <property type="entry name" value="ABC TRANSPORTER, ATP-BINDING PROTEIN"/>
    <property type="match status" value="1"/>
</dbReference>
<protein>
    <submittedName>
        <fullName evidence="6">ATP-binding cassette domain-containing protein</fullName>
    </submittedName>
</protein>
<keyword evidence="4 6" id="KW-0067">ATP-binding</keyword>
<accession>A0ABP4P925</accession>
<evidence type="ECO:0000256" key="3">
    <source>
        <dbReference type="ARBA" id="ARBA00022741"/>
    </source>
</evidence>
<dbReference type="SMART" id="SM00382">
    <property type="entry name" value="AAA"/>
    <property type="match status" value="1"/>
</dbReference>
<sequence>MIEAVGLAKRFGPVEAVSDVTFTAGAGRVTGLVGPNGAGKSTTLRMLLGLVTPDAGTATFGGTPYRELLAPGSTVGAVLDIAAAHPASTARGHLATVAALAGHARVRIDQVIDTVDLRSFADRRVKGFSTGMRQRLALATALLGDPAVLVLDEPSNGLDPAGIVWLRTFVRDFAASGRTVLVSSHVLTDLEHSVDDLVLIDRGRTTWTGSLAEFTAHGTTLEQAFLALTTKELTP</sequence>
<comment type="similarity">
    <text evidence="1">Belongs to the ABC transporter superfamily.</text>
</comment>
<reference evidence="7" key="1">
    <citation type="journal article" date="2019" name="Int. J. Syst. Evol. Microbiol.">
        <title>The Global Catalogue of Microorganisms (GCM) 10K type strain sequencing project: providing services to taxonomists for standard genome sequencing and annotation.</title>
        <authorList>
            <consortium name="The Broad Institute Genomics Platform"/>
            <consortium name="The Broad Institute Genome Sequencing Center for Infectious Disease"/>
            <person name="Wu L."/>
            <person name="Ma J."/>
        </authorList>
    </citation>
    <scope>NUCLEOTIDE SEQUENCE [LARGE SCALE GENOMIC DNA]</scope>
    <source>
        <strain evidence="7">JCM 14304</strain>
    </source>
</reference>
<evidence type="ECO:0000259" key="5">
    <source>
        <dbReference type="PROSITE" id="PS50893"/>
    </source>
</evidence>
<evidence type="ECO:0000256" key="1">
    <source>
        <dbReference type="ARBA" id="ARBA00005417"/>
    </source>
</evidence>
<gene>
    <name evidence="6" type="ORF">GCM10009742_18280</name>
</gene>
<evidence type="ECO:0000256" key="2">
    <source>
        <dbReference type="ARBA" id="ARBA00022448"/>
    </source>
</evidence>
<dbReference type="Pfam" id="PF00005">
    <property type="entry name" value="ABC_tran"/>
    <property type="match status" value="1"/>
</dbReference>
<dbReference type="RefSeq" id="WP_344189024.1">
    <property type="nucleotide sequence ID" value="NZ_BAAAND010000003.1"/>
</dbReference>
<evidence type="ECO:0000256" key="4">
    <source>
        <dbReference type="ARBA" id="ARBA00022840"/>
    </source>
</evidence>
<dbReference type="InterPro" id="IPR003593">
    <property type="entry name" value="AAA+_ATPase"/>
</dbReference>
<name>A0ABP4P925_9ACTN</name>
<dbReference type="InterPro" id="IPR003439">
    <property type="entry name" value="ABC_transporter-like_ATP-bd"/>
</dbReference>
<dbReference type="PROSITE" id="PS50893">
    <property type="entry name" value="ABC_TRANSPORTER_2"/>
    <property type="match status" value="1"/>
</dbReference>
<comment type="caution">
    <text evidence="6">The sequence shown here is derived from an EMBL/GenBank/DDBJ whole genome shotgun (WGS) entry which is preliminary data.</text>
</comment>
<dbReference type="EMBL" id="BAAAND010000003">
    <property type="protein sequence ID" value="GAA1575373.1"/>
    <property type="molecule type" value="Genomic_DNA"/>
</dbReference>
<feature type="domain" description="ABC transporter" evidence="5">
    <location>
        <begin position="2"/>
        <end position="227"/>
    </location>
</feature>
<dbReference type="InterPro" id="IPR027417">
    <property type="entry name" value="P-loop_NTPase"/>
</dbReference>
<dbReference type="GO" id="GO:0005524">
    <property type="term" value="F:ATP binding"/>
    <property type="evidence" value="ECO:0007669"/>
    <property type="project" value="UniProtKB-KW"/>
</dbReference>
<dbReference type="Proteomes" id="UP001500190">
    <property type="component" value="Unassembled WGS sequence"/>
</dbReference>
<keyword evidence="2" id="KW-0813">Transport</keyword>
<dbReference type="PANTHER" id="PTHR43335:SF4">
    <property type="entry name" value="ABC TRANSPORTER, ATP-BINDING PROTEIN"/>
    <property type="match status" value="1"/>
</dbReference>
<keyword evidence="3" id="KW-0547">Nucleotide-binding</keyword>
<evidence type="ECO:0000313" key="6">
    <source>
        <dbReference type="EMBL" id="GAA1575373.1"/>
    </source>
</evidence>
<dbReference type="SUPFAM" id="SSF52540">
    <property type="entry name" value="P-loop containing nucleoside triphosphate hydrolases"/>
    <property type="match status" value="1"/>
</dbReference>
<keyword evidence="7" id="KW-1185">Reference proteome</keyword>
<evidence type="ECO:0000313" key="7">
    <source>
        <dbReference type="Proteomes" id="UP001500190"/>
    </source>
</evidence>
<proteinExistence type="inferred from homology"/>
<organism evidence="6 7">
    <name type="scientific">Kribbella karoonensis</name>
    <dbReference type="NCBI Taxonomy" id="324851"/>
    <lineage>
        <taxon>Bacteria</taxon>
        <taxon>Bacillati</taxon>
        <taxon>Actinomycetota</taxon>
        <taxon>Actinomycetes</taxon>
        <taxon>Propionibacteriales</taxon>
        <taxon>Kribbellaceae</taxon>
        <taxon>Kribbella</taxon>
    </lineage>
</organism>
<dbReference type="Gene3D" id="3.40.50.300">
    <property type="entry name" value="P-loop containing nucleotide triphosphate hydrolases"/>
    <property type="match status" value="1"/>
</dbReference>